<proteinExistence type="predicted"/>
<dbReference type="Proteomes" id="UP000319383">
    <property type="component" value="Chromosome"/>
</dbReference>
<dbReference type="RefSeq" id="WP_145378524.1">
    <property type="nucleotide sequence ID" value="NZ_CP036276.1"/>
</dbReference>
<evidence type="ECO:0000313" key="1">
    <source>
        <dbReference type="EMBL" id="QDU45994.1"/>
    </source>
</evidence>
<sequence length="142" mass="16281">MGYDIHISRNDEWSDEEVGGGISFEEWRDYVAADDTMRMDNEAEVRTPHGDVIRYENKGLAVWTAYSGYDVSGIKAWLDFWGGRISVKNPDDEILRKMYQIASSVDAKVLGDDGEEYGPGGEVLDTKDEVLPTHQKPWWKFW</sequence>
<reference evidence="1 2" key="1">
    <citation type="submission" date="2019-02" db="EMBL/GenBank/DDBJ databases">
        <title>Deep-cultivation of Planctomycetes and their phenomic and genomic characterization uncovers novel biology.</title>
        <authorList>
            <person name="Wiegand S."/>
            <person name="Jogler M."/>
            <person name="Boedeker C."/>
            <person name="Pinto D."/>
            <person name="Vollmers J."/>
            <person name="Rivas-Marin E."/>
            <person name="Kohn T."/>
            <person name="Peeters S.H."/>
            <person name="Heuer A."/>
            <person name="Rast P."/>
            <person name="Oberbeckmann S."/>
            <person name="Bunk B."/>
            <person name="Jeske O."/>
            <person name="Meyerdierks A."/>
            <person name="Storesund J.E."/>
            <person name="Kallscheuer N."/>
            <person name="Luecker S."/>
            <person name="Lage O.M."/>
            <person name="Pohl T."/>
            <person name="Merkel B.J."/>
            <person name="Hornburger P."/>
            <person name="Mueller R.-W."/>
            <person name="Bruemmer F."/>
            <person name="Labrenz M."/>
            <person name="Spormann A.M."/>
            <person name="Op den Camp H."/>
            <person name="Overmann J."/>
            <person name="Amann R."/>
            <person name="Jetten M.S.M."/>
            <person name="Mascher T."/>
            <person name="Medema M.H."/>
            <person name="Devos D.P."/>
            <person name="Kaster A.-K."/>
            <person name="Ovreas L."/>
            <person name="Rohde M."/>
            <person name="Galperin M.Y."/>
            <person name="Jogler C."/>
        </authorList>
    </citation>
    <scope>NUCLEOTIDE SEQUENCE [LARGE SCALE GENOMIC DNA]</scope>
    <source>
        <strain evidence="1 2">Mal52</strain>
    </source>
</reference>
<keyword evidence="2" id="KW-1185">Reference proteome</keyword>
<dbReference type="KEGG" id="sdyn:Mal52_44910"/>
<dbReference type="AlphaFoldDB" id="A0A517ZU54"/>
<protein>
    <submittedName>
        <fullName evidence="1">Uncharacterized protein</fullName>
    </submittedName>
</protein>
<name>A0A517ZU54_9PLAN</name>
<dbReference type="EMBL" id="CP036276">
    <property type="protein sequence ID" value="QDU45994.1"/>
    <property type="molecule type" value="Genomic_DNA"/>
</dbReference>
<organism evidence="1 2">
    <name type="scientific">Symmachiella dynata</name>
    <dbReference type="NCBI Taxonomy" id="2527995"/>
    <lineage>
        <taxon>Bacteria</taxon>
        <taxon>Pseudomonadati</taxon>
        <taxon>Planctomycetota</taxon>
        <taxon>Planctomycetia</taxon>
        <taxon>Planctomycetales</taxon>
        <taxon>Planctomycetaceae</taxon>
        <taxon>Symmachiella</taxon>
    </lineage>
</organism>
<gene>
    <name evidence="1" type="ORF">Mal52_44910</name>
</gene>
<evidence type="ECO:0000313" key="2">
    <source>
        <dbReference type="Proteomes" id="UP000319383"/>
    </source>
</evidence>
<accession>A0A517ZU54</accession>